<evidence type="ECO:0000256" key="8">
    <source>
        <dbReference type="ARBA" id="ARBA00022777"/>
    </source>
</evidence>
<evidence type="ECO:0000256" key="1">
    <source>
        <dbReference type="ARBA" id="ARBA00004123"/>
    </source>
</evidence>
<keyword evidence="3 14" id="KW-0723">Serine/threonine-protein kinase</keyword>
<proteinExistence type="inferred from homology"/>
<evidence type="ECO:0000256" key="6">
    <source>
        <dbReference type="ARBA" id="ARBA00022682"/>
    </source>
</evidence>
<dbReference type="GO" id="GO:0005634">
    <property type="term" value="C:nucleus"/>
    <property type="evidence" value="ECO:0007669"/>
    <property type="project" value="UniProtKB-SubCell"/>
</dbReference>
<dbReference type="PROSITE" id="PS00107">
    <property type="entry name" value="PROTEIN_KINASE_ATP"/>
    <property type="match status" value="1"/>
</dbReference>
<gene>
    <name evidence="16" type="primary">MAPKKK18</name>
    <name evidence="16" type="ORF">CR513_03498</name>
</gene>
<accession>A0A371I9V7</accession>
<dbReference type="STRING" id="157652.A0A371I9V7"/>
<dbReference type="InterPro" id="IPR011009">
    <property type="entry name" value="Kinase-like_dom_sf"/>
</dbReference>
<reference evidence="16" key="1">
    <citation type="submission" date="2018-05" db="EMBL/GenBank/DDBJ databases">
        <title>Draft genome of Mucuna pruriens seed.</title>
        <authorList>
            <person name="Nnadi N.E."/>
            <person name="Vos R."/>
            <person name="Hasami M.H."/>
            <person name="Devisetty U.K."/>
            <person name="Aguiy J.C."/>
        </authorList>
    </citation>
    <scope>NUCLEOTIDE SEQUENCE [LARGE SCALE GENOMIC DNA]</scope>
    <source>
        <strain evidence="16">JCA_2017</strain>
    </source>
</reference>
<dbReference type="GO" id="GO:0005524">
    <property type="term" value="F:ATP binding"/>
    <property type="evidence" value="ECO:0007669"/>
    <property type="project" value="UniProtKB-UniRule"/>
</dbReference>
<evidence type="ECO:0000313" key="16">
    <source>
        <dbReference type="EMBL" id="RDY11785.1"/>
    </source>
</evidence>
<keyword evidence="4" id="KW-0597">Phosphoprotein</keyword>
<evidence type="ECO:0000259" key="15">
    <source>
        <dbReference type="PROSITE" id="PS50011"/>
    </source>
</evidence>
<dbReference type="OrthoDB" id="275301at2759"/>
<dbReference type="GO" id="GO:0009738">
    <property type="term" value="P:abscisic acid-activated signaling pathway"/>
    <property type="evidence" value="ECO:0007669"/>
    <property type="project" value="UniProtKB-KW"/>
</dbReference>
<dbReference type="Gene3D" id="1.10.510.10">
    <property type="entry name" value="Transferase(Phosphotransferase) domain 1"/>
    <property type="match status" value="1"/>
</dbReference>
<evidence type="ECO:0000256" key="14">
    <source>
        <dbReference type="RuleBase" id="RU000304"/>
    </source>
</evidence>
<keyword evidence="7 13" id="KW-0547">Nucleotide-binding</keyword>
<dbReference type="GO" id="GO:0004709">
    <property type="term" value="F:MAP kinase kinase kinase activity"/>
    <property type="evidence" value="ECO:0007669"/>
    <property type="project" value="UniProtKB-EC"/>
</dbReference>
<dbReference type="FunFam" id="1.10.510.10:FF:000852">
    <property type="entry name" value="Mitogen-activated protein kinase kinase kinase 17"/>
    <property type="match status" value="1"/>
</dbReference>
<dbReference type="PROSITE" id="PS50011">
    <property type="entry name" value="PROTEIN_KINASE_DOM"/>
    <property type="match status" value="1"/>
</dbReference>
<organism evidence="16 17">
    <name type="scientific">Mucuna pruriens</name>
    <name type="common">Velvet bean</name>
    <name type="synonym">Dolichos pruriens</name>
    <dbReference type="NCBI Taxonomy" id="157652"/>
    <lineage>
        <taxon>Eukaryota</taxon>
        <taxon>Viridiplantae</taxon>
        <taxon>Streptophyta</taxon>
        <taxon>Embryophyta</taxon>
        <taxon>Tracheophyta</taxon>
        <taxon>Spermatophyta</taxon>
        <taxon>Magnoliopsida</taxon>
        <taxon>eudicotyledons</taxon>
        <taxon>Gunneridae</taxon>
        <taxon>Pentapetalae</taxon>
        <taxon>rosids</taxon>
        <taxon>fabids</taxon>
        <taxon>Fabales</taxon>
        <taxon>Fabaceae</taxon>
        <taxon>Papilionoideae</taxon>
        <taxon>50 kb inversion clade</taxon>
        <taxon>NPAAA clade</taxon>
        <taxon>indigoferoid/millettioid clade</taxon>
        <taxon>Phaseoleae</taxon>
        <taxon>Mucuna</taxon>
    </lineage>
</organism>
<dbReference type="SMART" id="SM00220">
    <property type="entry name" value="S_TKc"/>
    <property type="match status" value="1"/>
</dbReference>
<keyword evidence="10" id="KW-0539">Nucleus</keyword>
<dbReference type="Pfam" id="PF00069">
    <property type="entry name" value="Pkinase"/>
    <property type="match status" value="1"/>
</dbReference>
<dbReference type="GO" id="GO:0019901">
    <property type="term" value="F:protein kinase binding"/>
    <property type="evidence" value="ECO:0007669"/>
    <property type="project" value="UniProtKB-ARBA"/>
</dbReference>
<evidence type="ECO:0000256" key="2">
    <source>
        <dbReference type="ARBA" id="ARBA00012406"/>
    </source>
</evidence>
<evidence type="ECO:0000256" key="5">
    <source>
        <dbReference type="ARBA" id="ARBA00022679"/>
    </source>
</evidence>
<keyword evidence="8 16" id="KW-0418">Kinase</keyword>
<comment type="catalytic activity">
    <reaction evidence="12">
        <text>L-seryl-[protein] + ATP = O-phospho-L-seryl-[protein] + ADP + H(+)</text>
        <dbReference type="Rhea" id="RHEA:17989"/>
        <dbReference type="Rhea" id="RHEA-COMP:9863"/>
        <dbReference type="Rhea" id="RHEA-COMP:11604"/>
        <dbReference type="ChEBI" id="CHEBI:15378"/>
        <dbReference type="ChEBI" id="CHEBI:29999"/>
        <dbReference type="ChEBI" id="CHEBI:30616"/>
        <dbReference type="ChEBI" id="CHEBI:83421"/>
        <dbReference type="ChEBI" id="CHEBI:456216"/>
        <dbReference type="EC" id="2.7.11.25"/>
    </reaction>
</comment>
<keyword evidence="6" id="KW-0938">Abscisic acid signaling pathway</keyword>
<sequence>MEWHRGHAIGHGSSATVSTATCRGGVFAVKSSELSQSEPLKKEQRILSSLSSPYVVTYKGCDITMENNNKLLFNLFMEYMPFGTLAQAARGGRLEEPATAYYIRQVVQGLEYLHSKGLVHCDIKGANILIGEGGAKIGDFGCAKRVADEAAAIGGTPMFMAPEVARGEEQGCASDIWSLGCTVIEMVTGGAPWPNVADPFSVLYHIAYSSEVPEIPCFLSEEAKDFLGKCLRRNPQERWTASELLKHPFLGGVCYNSNKEVLESNSSSPTSVLEQGFWTCVEESESFGNLIPNTSFEISASGRVRMLSLCSGVPCWARHDDDDDENWITTRGNGVEGFGNCGVGTGSASHGVSPQELVKSNVTGRNRISGHACQGH</sequence>
<dbReference type="Proteomes" id="UP000257109">
    <property type="component" value="Unassembled WGS sequence"/>
</dbReference>
<comment type="similarity">
    <text evidence="14">Belongs to the protein kinase superfamily.</text>
</comment>
<comment type="catalytic activity">
    <reaction evidence="11">
        <text>L-threonyl-[protein] + ATP = O-phospho-L-threonyl-[protein] + ADP + H(+)</text>
        <dbReference type="Rhea" id="RHEA:46608"/>
        <dbReference type="Rhea" id="RHEA-COMP:11060"/>
        <dbReference type="Rhea" id="RHEA-COMP:11605"/>
        <dbReference type="ChEBI" id="CHEBI:15378"/>
        <dbReference type="ChEBI" id="CHEBI:30013"/>
        <dbReference type="ChEBI" id="CHEBI:30616"/>
        <dbReference type="ChEBI" id="CHEBI:61977"/>
        <dbReference type="ChEBI" id="CHEBI:456216"/>
        <dbReference type="EC" id="2.7.11.25"/>
    </reaction>
</comment>
<evidence type="ECO:0000256" key="10">
    <source>
        <dbReference type="ARBA" id="ARBA00023242"/>
    </source>
</evidence>
<evidence type="ECO:0000256" key="11">
    <source>
        <dbReference type="ARBA" id="ARBA00047559"/>
    </source>
</evidence>
<comment type="caution">
    <text evidence="16">The sequence shown here is derived from an EMBL/GenBank/DDBJ whole genome shotgun (WGS) entry which is preliminary data.</text>
</comment>
<protein>
    <recommendedName>
        <fullName evidence="2">mitogen-activated protein kinase kinase kinase</fullName>
        <ecNumber evidence="2">2.7.11.25</ecNumber>
    </recommendedName>
</protein>
<comment type="subcellular location">
    <subcellularLocation>
        <location evidence="1">Nucleus</location>
    </subcellularLocation>
</comment>
<dbReference type="PROSITE" id="PS00108">
    <property type="entry name" value="PROTEIN_KINASE_ST"/>
    <property type="match status" value="1"/>
</dbReference>
<dbReference type="PANTHER" id="PTHR48011:SF4">
    <property type="entry name" value="MITOGEN-ACTIVATED PROTEIN KINASE KINASE KINASE 19"/>
    <property type="match status" value="1"/>
</dbReference>
<keyword evidence="5" id="KW-0808">Transferase</keyword>
<evidence type="ECO:0000256" key="3">
    <source>
        <dbReference type="ARBA" id="ARBA00022527"/>
    </source>
</evidence>
<evidence type="ECO:0000256" key="13">
    <source>
        <dbReference type="PROSITE-ProRule" id="PRU10141"/>
    </source>
</evidence>
<evidence type="ECO:0000313" key="17">
    <source>
        <dbReference type="Proteomes" id="UP000257109"/>
    </source>
</evidence>
<dbReference type="InterPro" id="IPR008271">
    <property type="entry name" value="Ser/Thr_kinase_AS"/>
</dbReference>
<evidence type="ECO:0000256" key="7">
    <source>
        <dbReference type="ARBA" id="ARBA00022741"/>
    </source>
</evidence>
<feature type="non-terminal residue" evidence="16">
    <location>
        <position position="1"/>
    </location>
</feature>
<evidence type="ECO:0000256" key="4">
    <source>
        <dbReference type="ARBA" id="ARBA00022553"/>
    </source>
</evidence>
<dbReference type="InterPro" id="IPR000719">
    <property type="entry name" value="Prot_kinase_dom"/>
</dbReference>
<feature type="domain" description="Protein kinase" evidence="15">
    <location>
        <begin position="3"/>
        <end position="250"/>
    </location>
</feature>
<keyword evidence="17" id="KW-1185">Reference proteome</keyword>
<name>A0A371I9V7_MUCPR</name>
<dbReference type="SUPFAM" id="SSF56112">
    <property type="entry name" value="Protein kinase-like (PK-like)"/>
    <property type="match status" value="1"/>
</dbReference>
<dbReference type="CDD" id="cd06606">
    <property type="entry name" value="STKc_MAPKKK"/>
    <property type="match status" value="1"/>
</dbReference>
<dbReference type="InterPro" id="IPR017441">
    <property type="entry name" value="Protein_kinase_ATP_BS"/>
</dbReference>
<dbReference type="AlphaFoldDB" id="A0A371I9V7"/>
<dbReference type="EMBL" id="QJKJ01000578">
    <property type="protein sequence ID" value="RDY11785.1"/>
    <property type="molecule type" value="Genomic_DNA"/>
</dbReference>
<dbReference type="EC" id="2.7.11.25" evidence="2"/>
<evidence type="ECO:0000256" key="12">
    <source>
        <dbReference type="ARBA" id="ARBA00048329"/>
    </source>
</evidence>
<feature type="binding site" evidence="13">
    <location>
        <position position="30"/>
    </location>
    <ligand>
        <name>ATP</name>
        <dbReference type="ChEBI" id="CHEBI:30616"/>
    </ligand>
</feature>
<keyword evidence="9 13" id="KW-0067">ATP-binding</keyword>
<evidence type="ECO:0000256" key="9">
    <source>
        <dbReference type="ARBA" id="ARBA00022840"/>
    </source>
</evidence>
<dbReference type="InterPro" id="IPR052751">
    <property type="entry name" value="Plant_MAPKKK"/>
</dbReference>
<dbReference type="GO" id="GO:0006970">
    <property type="term" value="P:response to osmotic stress"/>
    <property type="evidence" value="ECO:0007669"/>
    <property type="project" value="UniProtKB-ARBA"/>
</dbReference>
<dbReference type="PANTHER" id="PTHR48011">
    <property type="entry name" value="CCR4-NOT TRANSCRIPTIONAL COMPLEX SUBUNIT CAF120-RELATED"/>
    <property type="match status" value="1"/>
</dbReference>